<dbReference type="GO" id="GO:0016020">
    <property type="term" value="C:membrane"/>
    <property type="evidence" value="ECO:0007669"/>
    <property type="project" value="TreeGrafter"/>
</dbReference>
<dbReference type="PRINTS" id="PR00111">
    <property type="entry name" value="ABHYDROLASE"/>
</dbReference>
<dbReference type="Gene3D" id="3.40.50.1820">
    <property type="entry name" value="alpha/beta hydrolase"/>
    <property type="match status" value="1"/>
</dbReference>
<evidence type="ECO:0000313" key="4">
    <source>
        <dbReference type="Proteomes" id="UP000642748"/>
    </source>
</evidence>
<comment type="caution">
    <text evidence="3">The sequence shown here is derived from an EMBL/GenBank/DDBJ whole genome shotgun (WGS) entry which is preliminary data.</text>
</comment>
<dbReference type="Pfam" id="PF00561">
    <property type="entry name" value="Abhydrolase_1"/>
    <property type="match status" value="1"/>
</dbReference>
<dbReference type="InterPro" id="IPR029058">
    <property type="entry name" value="AB_hydrolase_fold"/>
</dbReference>
<dbReference type="GO" id="GO:0016787">
    <property type="term" value="F:hydrolase activity"/>
    <property type="evidence" value="ECO:0007669"/>
    <property type="project" value="UniProtKB-KW"/>
</dbReference>
<feature type="domain" description="AB hydrolase-1" evidence="2">
    <location>
        <begin position="38"/>
        <end position="138"/>
    </location>
</feature>
<gene>
    <name evidence="3" type="ORF">Raf01_27240</name>
</gene>
<dbReference type="InterPro" id="IPR000073">
    <property type="entry name" value="AB_hydrolase_1"/>
</dbReference>
<reference evidence="3" key="1">
    <citation type="submission" date="2021-01" db="EMBL/GenBank/DDBJ databases">
        <title>Whole genome shotgun sequence of Rugosimonospora africana NBRC 104875.</title>
        <authorList>
            <person name="Komaki H."/>
            <person name="Tamura T."/>
        </authorList>
    </citation>
    <scope>NUCLEOTIDE SEQUENCE</scope>
    <source>
        <strain evidence="3">NBRC 104875</strain>
    </source>
</reference>
<organism evidence="3 4">
    <name type="scientific">Rugosimonospora africana</name>
    <dbReference type="NCBI Taxonomy" id="556532"/>
    <lineage>
        <taxon>Bacteria</taxon>
        <taxon>Bacillati</taxon>
        <taxon>Actinomycetota</taxon>
        <taxon>Actinomycetes</taxon>
        <taxon>Micromonosporales</taxon>
        <taxon>Micromonosporaceae</taxon>
        <taxon>Rugosimonospora</taxon>
    </lineage>
</organism>
<dbReference type="SUPFAM" id="SSF53474">
    <property type="entry name" value="alpha/beta-Hydrolases"/>
    <property type="match status" value="1"/>
</dbReference>
<dbReference type="Proteomes" id="UP000642748">
    <property type="component" value="Unassembled WGS sequence"/>
</dbReference>
<dbReference type="InterPro" id="IPR050266">
    <property type="entry name" value="AB_hydrolase_sf"/>
</dbReference>
<evidence type="ECO:0000259" key="2">
    <source>
        <dbReference type="Pfam" id="PF00561"/>
    </source>
</evidence>
<dbReference type="PANTHER" id="PTHR43798:SF31">
    <property type="entry name" value="AB HYDROLASE SUPERFAMILY PROTEIN YCLE"/>
    <property type="match status" value="1"/>
</dbReference>
<evidence type="ECO:0000256" key="1">
    <source>
        <dbReference type="ARBA" id="ARBA00022801"/>
    </source>
</evidence>
<protein>
    <recommendedName>
        <fullName evidence="2">AB hydrolase-1 domain-containing protein</fullName>
    </recommendedName>
</protein>
<dbReference type="AlphaFoldDB" id="A0A8J3QQN7"/>
<keyword evidence="4" id="KW-1185">Reference proteome</keyword>
<accession>A0A8J3QQN7</accession>
<sequence>MAAAVMRSEGHVMDIEELEVPVPGGHLATCRFPGAGRTVLAVHGITANALAWSQVARTLAGRVSLVAPDLRGRADSRDLPGPYGLAAHADDLVAVLDFLGVDRAPVVGHSMGGFVAALAALRHPDRVESVLLVDGGVALRVPEGDDIDAILDAVIGPALRRLSMDFASTGDYLDFWRRHPAIGPWWRPDIEPYLLRDLIGEPPRLRSSCVLPAIRADATDTLLDRDTIDAVHKVSCPVTLLYAQRGMLNEDQGLYDERRLDETGVDRGRVDVHHVPDVNHYTILLEPAGAQAVAAHIP</sequence>
<name>A0A8J3QQN7_9ACTN</name>
<keyword evidence="1" id="KW-0378">Hydrolase</keyword>
<proteinExistence type="predicted"/>
<dbReference type="PANTHER" id="PTHR43798">
    <property type="entry name" value="MONOACYLGLYCEROL LIPASE"/>
    <property type="match status" value="1"/>
</dbReference>
<dbReference type="EMBL" id="BONZ01000027">
    <property type="protein sequence ID" value="GIH14552.1"/>
    <property type="molecule type" value="Genomic_DNA"/>
</dbReference>
<evidence type="ECO:0000313" key="3">
    <source>
        <dbReference type="EMBL" id="GIH14552.1"/>
    </source>
</evidence>